<dbReference type="GO" id="GO:0098552">
    <property type="term" value="C:side of membrane"/>
    <property type="evidence" value="ECO:0007669"/>
    <property type="project" value="UniProtKB-KW"/>
</dbReference>
<reference evidence="10" key="1">
    <citation type="submission" date="2016-09" db="EMBL/GenBank/DDBJ databases">
        <authorList>
            <person name="Hebert L."/>
            <person name="Moumen B."/>
        </authorList>
    </citation>
    <scope>NUCLEOTIDE SEQUENCE [LARGE SCALE GENOMIC DNA]</scope>
    <source>
        <strain evidence="10">OVI</strain>
    </source>
</reference>
<dbReference type="AlphaFoldDB" id="A0A1G4IF80"/>
<dbReference type="Pfam" id="PF13206">
    <property type="entry name" value="VSG_B"/>
    <property type="match status" value="1"/>
</dbReference>
<organism evidence="10 11">
    <name type="scientific">Trypanosoma equiperdum</name>
    <dbReference type="NCBI Taxonomy" id="5694"/>
    <lineage>
        <taxon>Eukaryota</taxon>
        <taxon>Discoba</taxon>
        <taxon>Euglenozoa</taxon>
        <taxon>Kinetoplastea</taxon>
        <taxon>Metakinetoplastina</taxon>
        <taxon>Trypanosomatida</taxon>
        <taxon>Trypanosomatidae</taxon>
        <taxon>Trypanosoma</taxon>
    </lineage>
</organism>
<comment type="subcellular location">
    <subcellularLocation>
        <location evidence="2">Cell membrane</location>
        <topology evidence="2">Lipid-anchor</topology>
        <topology evidence="2">GPI-anchor</topology>
    </subcellularLocation>
</comment>
<protein>
    <submittedName>
        <fullName evidence="10">Trypanosomal VSG domain containing protein, putative</fullName>
    </submittedName>
</protein>
<evidence type="ECO:0000256" key="6">
    <source>
        <dbReference type="ARBA" id="ARBA00023136"/>
    </source>
</evidence>
<evidence type="ECO:0000313" key="10">
    <source>
        <dbReference type="EMBL" id="SCU71040.1"/>
    </source>
</evidence>
<dbReference type="GO" id="GO:0005886">
    <property type="term" value="C:plasma membrane"/>
    <property type="evidence" value="ECO:0007669"/>
    <property type="project" value="UniProtKB-SubCell"/>
</dbReference>
<comment type="function">
    <text evidence="1">VSG forms a coat on the surface of the parasite. The trypanosome evades the immune response of the host by expressing a series of antigenically distinct VSGs from an estimated 1000 VSG genes.</text>
</comment>
<evidence type="ECO:0000256" key="8">
    <source>
        <dbReference type="ARBA" id="ARBA00023288"/>
    </source>
</evidence>
<evidence type="ECO:0000256" key="4">
    <source>
        <dbReference type="ARBA" id="ARBA00022622"/>
    </source>
</evidence>
<evidence type="ECO:0000259" key="9">
    <source>
        <dbReference type="Pfam" id="PF13206"/>
    </source>
</evidence>
<evidence type="ECO:0000256" key="5">
    <source>
        <dbReference type="ARBA" id="ARBA00022729"/>
    </source>
</evidence>
<gene>
    <name evidence="10" type="ORF">TEOVI_000262000</name>
</gene>
<keyword evidence="3" id="KW-1003">Cell membrane</keyword>
<keyword evidence="7" id="KW-0325">Glycoprotein</keyword>
<sequence length="177" mass="18862">MHRCKQHAGQDGGVHANKQRQSLVLDFLCVCANSAAEVCKTGYKTKLTNNANLEADALKAATAGCPQTISTTGSITAIESALTTIQALVGKDKDAKTAIGILGKIKTAATDCSHSSNGACVNYATYYGKQHSGFTSIPWVKPLHEAMAYYKLFRVQKQAAEQAKNEIEDLKAAVQAE</sequence>
<name>A0A1G4IF80_TRYEQ</name>
<dbReference type="VEuPathDB" id="TriTrypDB:TEOVI_000262000"/>
<accession>A0A1G4IF80</accession>
<keyword evidence="11" id="KW-1185">Reference proteome</keyword>
<dbReference type="Proteomes" id="UP000195570">
    <property type="component" value="Unassembled WGS sequence"/>
</dbReference>
<dbReference type="RefSeq" id="XP_067081763.1">
    <property type="nucleotide sequence ID" value="XM_067225662.1"/>
</dbReference>
<dbReference type="EMBL" id="CZPT02001557">
    <property type="protein sequence ID" value="SCU71040.1"/>
    <property type="molecule type" value="Genomic_DNA"/>
</dbReference>
<proteinExistence type="predicted"/>
<dbReference type="InterPro" id="IPR025932">
    <property type="entry name" value="Trypano_VSG_B_N_dom"/>
</dbReference>
<evidence type="ECO:0000256" key="2">
    <source>
        <dbReference type="ARBA" id="ARBA00004609"/>
    </source>
</evidence>
<dbReference type="GeneID" id="92376560"/>
<keyword evidence="4" id="KW-0336">GPI-anchor</keyword>
<comment type="caution">
    <text evidence="10">The sequence shown here is derived from an EMBL/GenBank/DDBJ whole genome shotgun (WGS) entry which is preliminary data.</text>
</comment>
<evidence type="ECO:0000256" key="1">
    <source>
        <dbReference type="ARBA" id="ARBA00002523"/>
    </source>
</evidence>
<keyword evidence="6" id="KW-0472">Membrane</keyword>
<keyword evidence="8" id="KW-0449">Lipoprotein</keyword>
<keyword evidence="5" id="KW-0732">Signal</keyword>
<evidence type="ECO:0000256" key="7">
    <source>
        <dbReference type="ARBA" id="ARBA00023180"/>
    </source>
</evidence>
<evidence type="ECO:0000256" key="3">
    <source>
        <dbReference type="ARBA" id="ARBA00022475"/>
    </source>
</evidence>
<evidence type="ECO:0000313" key="11">
    <source>
        <dbReference type="Proteomes" id="UP000195570"/>
    </source>
</evidence>
<feature type="domain" description="Trypanosome variant surface glycoprotein B-type N-terminal" evidence="9">
    <location>
        <begin position="13"/>
        <end position="168"/>
    </location>
</feature>